<evidence type="ECO:0000313" key="4">
    <source>
        <dbReference type="EnsemblProtists" id="PYU1_T005589"/>
    </source>
</evidence>
<dbReference type="EnsemblProtists" id="PYU1_T005589">
    <property type="protein sequence ID" value="PYU1_T005589"/>
    <property type="gene ID" value="PYU1_G005578"/>
</dbReference>
<dbReference type="Proteomes" id="UP000019132">
    <property type="component" value="Unassembled WGS sequence"/>
</dbReference>
<dbReference type="InterPro" id="IPR011993">
    <property type="entry name" value="PH-like_dom_sf"/>
</dbReference>
<name>K3WKU7_GLOUD</name>
<dbReference type="VEuPathDB" id="FungiDB:PYU1_G005578"/>
<feature type="domain" description="PH" evidence="3">
    <location>
        <begin position="140"/>
        <end position="285"/>
    </location>
</feature>
<dbReference type="eggNOG" id="KOG2221">
    <property type="taxonomic scope" value="Eukaryota"/>
</dbReference>
<dbReference type="AlphaFoldDB" id="K3WKU7"/>
<dbReference type="OMA" id="TVLWHGW"/>
<dbReference type="GO" id="GO:0016020">
    <property type="term" value="C:membrane"/>
    <property type="evidence" value="ECO:0007669"/>
    <property type="project" value="UniProtKB-SubCell"/>
</dbReference>
<dbReference type="InParanoid" id="K3WKU7"/>
<dbReference type="PANTHER" id="PTHR14309:SF10">
    <property type="entry name" value="PH DOMAIN-CONTAINING PROTEIN"/>
    <property type="match status" value="1"/>
</dbReference>
<dbReference type="SMART" id="SM00233">
    <property type="entry name" value="PH"/>
    <property type="match status" value="1"/>
</dbReference>
<evidence type="ECO:0000259" key="3">
    <source>
        <dbReference type="SMART" id="SM00233"/>
    </source>
</evidence>
<evidence type="ECO:0000256" key="2">
    <source>
        <dbReference type="ARBA" id="ARBA00023136"/>
    </source>
</evidence>
<dbReference type="GO" id="GO:0045595">
    <property type="term" value="P:regulation of cell differentiation"/>
    <property type="evidence" value="ECO:0007669"/>
    <property type="project" value="TreeGrafter"/>
</dbReference>
<keyword evidence="2" id="KW-0472">Membrane</keyword>
<comment type="subcellular location">
    <subcellularLocation>
        <location evidence="1">Membrane</location>
    </subcellularLocation>
</comment>
<organism evidence="4 5">
    <name type="scientific">Globisporangium ultimum (strain ATCC 200006 / CBS 805.95 / DAOM BR144)</name>
    <name type="common">Pythium ultimum</name>
    <dbReference type="NCBI Taxonomy" id="431595"/>
    <lineage>
        <taxon>Eukaryota</taxon>
        <taxon>Sar</taxon>
        <taxon>Stramenopiles</taxon>
        <taxon>Oomycota</taxon>
        <taxon>Peronosporomycetes</taxon>
        <taxon>Pythiales</taxon>
        <taxon>Pythiaceae</taxon>
        <taxon>Globisporangium</taxon>
    </lineage>
</organism>
<dbReference type="Gene3D" id="2.30.29.30">
    <property type="entry name" value="Pleckstrin-homology domain (PH domain)/Phosphotyrosine-binding domain (PTB)"/>
    <property type="match status" value="2"/>
</dbReference>
<reference evidence="5" key="2">
    <citation type="submission" date="2010-04" db="EMBL/GenBank/DDBJ databases">
        <authorList>
            <person name="Buell R."/>
            <person name="Hamilton J."/>
            <person name="Hostetler J."/>
        </authorList>
    </citation>
    <scope>NUCLEOTIDE SEQUENCE [LARGE SCALE GENOMIC DNA]</scope>
    <source>
        <strain evidence="5">DAOM:BR144</strain>
    </source>
</reference>
<keyword evidence="5" id="KW-1185">Reference proteome</keyword>
<accession>K3WKU7</accession>
<dbReference type="InterPro" id="IPR001849">
    <property type="entry name" value="PH_domain"/>
</dbReference>
<dbReference type="PANTHER" id="PTHR14309">
    <property type="entry name" value="EXPRESSED PROTEIN"/>
    <property type="match status" value="1"/>
</dbReference>
<dbReference type="EMBL" id="GL376573">
    <property type="status" value="NOT_ANNOTATED_CDS"/>
    <property type="molecule type" value="Genomic_DNA"/>
</dbReference>
<reference evidence="5" key="1">
    <citation type="journal article" date="2010" name="Genome Biol.">
        <title>Genome sequence of the necrotrophic plant pathogen Pythium ultimum reveals original pathogenicity mechanisms and effector repertoire.</title>
        <authorList>
            <person name="Levesque C.A."/>
            <person name="Brouwer H."/>
            <person name="Cano L."/>
            <person name="Hamilton J.P."/>
            <person name="Holt C."/>
            <person name="Huitema E."/>
            <person name="Raffaele S."/>
            <person name="Robideau G.P."/>
            <person name="Thines M."/>
            <person name="Win J."/>
            <person name="Zerillo M.M."/>
            <person name="Beakes G.W."/>
            <person name="Boore J.L."/>
            <person name="Busam D."/>
            <person name="Dumas B."/>
            <person name="Ferriera S."/>
            <person name="Fuerstenberg S.I."/>
            <person name="Gachon C.M."/>
            <person name="Gaulin E."/>
            <person name="Govers F."/>
            <person name="Grenville-Briggs L."/>
            <person name="Horner N."/>
            <person name="Hostetler J."/>
            <person name="Jiang R.H."/>
            <person name="Johnson J."/>
            <person name="Krajaejun T."/>
            <person name="Lin H."/>
            <person name="Meijer H.J."/>
            <person name="Moore B."/>
            <person name="Morris P."/>
            <person name="Phuntmart V."/>
            <person name="Puiu D."/>
            <person name="Shetty J."/>
            <person name="Stajich J.E."/>
            <person name="Tripathy S."/>
            <person name="Wawra S."/>
            <person name="van West P."/>
            <person name="Whitty B.R."/>
            <person name="Coutinho P.M."/>
            <person name="Henrissat B."/>
            <person name="Martin F."/>
            <person name="Thomas P.D."/>
            <person name="Tyler B.M."/>
            <person name="De Vries R.P."/>
            <person name="Kamoun S."/>
            <person name="Yandell M."/>
            <person name="Tisserat N."/>
            <person name="Buell C.R."/>
        </authorList>
    </citation>
    <scope>NUCLEOTIDE SEQUENCE</scope>
    <source>
        <strain evidence="5">DAOM:BR144</strain>
    </source>
</reference>
<dbReference type="SUPFAM" id="SSF50729">
    <property type="entry name" value="PH domain-like"/>
    <property type="match status" value="2"/>
</dbReference>
<proteinExistence type="predicted"/>
<dbReference type="InterPro" id="IPR039680">
    <property type="entry name" value="PLEKHB1/2"/>
</dbReference>
<evidence type="ECO:0000256" key="1">
    <source>
        <dbReference type="ARBA" id="ARBA00004370"/>
    </source>
</evidence>
<reference evidence="4" key="3">
    <citation type="submission" date="2015-02" db="UniProtKB">
        <authorList>
            <consortium name="EnsemblProtists"/>
        </authorList>
    </citation>
    <scope>IDENTIFICATION</scope>
    <source>
        <strain evidence="4">DAOM BR144</strain>
    </source>
</reference>
<sequence length="301" mass="34049">MQKARSNSNPVAFQSPRDATVLWHGWLKKLGRFSKRWRRRYFVFVSTTNGTKELRHYDACRDVATLLVTTPKGVITMTDAIGICCFLPTSPPTGKKPPIFNRSDGNDADLDSQDQKFAVITPLGLSLLAALSAFYPAIDVLHSGWMTKKRERTVHSAKSIMSYWKRHFFVFLATGDLLYFRDESLNELQGRVDVRHAPTVRVTGERMIEEKKKETSLFKFTSKMSALERRACLVWIATPPSKMFVLKLQDDHDVAVTNGKRNELTPAAKSFQRFGQAFLMSCVASCGKDSRVQPSFNDAQS</sequence>
<dbReference type="HOGENOM" id="CLU_820080_0_0_1"/>
<evidence type="ECO:0000313" key="5">
    <source>
        <dbReference type="Proteomes" id="UP000019132"/>
    </source>
</evidence>
<protein>
    <recommendedName>
        <fullName evidence="3">PH domain-containing protein</fullName>
    </recommendedName>
</protein>
<dbReference type="STRING" id="431595.K3WKU7"/>